<evidence type="ECO:0000313" key="2">
    <source>
        <dbReference type="Proteomes" id="UP000662783"/>
    </source>
</evidence>
<proteinExistence type="predicted"/>
<name>A0A974WDM8_9BACT</name>
<dbReference type="RefSeq" id="WP_205720424.1">
    <property type="nucleotide sequence ID" value="NZ_CP070608.1"/>
</dbReference>
<accession>A0A974WDM8</accession>
<dbReference type="EMBL" id="CP070608">
    <property type="protein sequence ID" value="QSE95911.1"/>
    <property type="molecule type" value="Genomic_DNA"/>
</dbReference>
<reference evidence="1" key="1">
    <citation type="submission" date="2021-02" db="EMBL/GenBank/DDBJ databases">
        <title>Fulvivirga sp. S481 isolated from sea water.</title>
        <authorList>
            <person name="Bae S.S."/>
            <person name="Baek K."/>
        </authorList>
    </citation>
    <scope>NUCLEOTIDE SEQUENCE</scope>
    <source>
        <strain evidence="1">S481</strain>
    </source>
</reference>
<sequence>MKSKFFLLGIIILGGLFFFGCDDDDGIIKPTNSIVYKLDGRTVQYGDPSAIAIDLSEDGHVDFTIFVELTANSLGDRLYAGMNPIGANLIKSGPPIDENFLSMGLLVAENSGEIIDFEVKQNQQWTSDFGALAIRNTYTNGEISYEGNWADSVQIVGIQHKINETTHFGWLRIKFDKVTEIVTLIDYAYDSIVNQPILAGANSN</sequence>
<evidence type="ECO:0000313" key="1">
    <source>
        <dbReference type="EMBL" id="QSE95911.1"/>
    </source>
</evidence>
<keyword evidence="2" id="KW-1185">Reference proteome</keyword>
<dbReference type="AlphaFoldDB" id="A0A974WDM8"/>
<dbReference type="Proteomes" id="UP000662783">
    <property type="component" value="Chromosome"/>
</dbReference>
<dbReference type="PROSITE" id="PS51257">
    <property type="entry name" value="PROKAR_LIPOPROTEIN"/>
    <property type="match status" value="1"/>
</dbReference>
<protein>
    <submittedName>
        <fullName evidence="1">Uncharacterized protein</fullName>
    </submittedName>
</protein>
<organism evidence="1 2">
    <name type="scientific">Fulvivirga lutea</name>
    <dbReference type="NCBI Taxonomy" id="2810512"/>
    <lineage>
        <taxon>Bacteria</taxon>
        <taxon>Pseudomonadati</taxon>
        <taxon>Bacteroidota</taxon>
        <taxon>Cytophagia</taxon>
        <taxon>Cytophagales</taxon>
        <taxon>Fulvivirgaceae</taxon>
        <taxon>Fulvivirga</taxon>
    </lineage>
</organism>
<gene>
    <name evidence="1" type="ORF">JR347_09790</name>
</gene>
<dbReference type="KEGG" id="fuv:JR347_09790"/>